<dbReference type="NCBIfam" id="NF033709">
    <property type="entry name" value="PorV_fam"/>
    <property type="match status" value="1"/>
</dbReference>
<evidence type="ECO:0000313" key="2">
    <source>
        <dbReference type="EMBL" id="NNV56071.1"/>
    </source>
</evidence>
<protein>
    <submittedName>
        <fullName evidence="2">Type IX secretion system outer membrane channel protein PorV</fullName>
    </submittedName>
</protein>
<dbReference type="Gene3D" id="2.40.160.60">
    <property type="entry name" value="Outer membrane protein transport protein (OMPP1/FadL/TodX)"/>
    <property type="match status" value="1"/>
</dbReference>
<organism evidence="2 3">
    <name type="scientific">Limnovirga soli</name>
    <dbReference type="NCBI Taxonomy" id="2656915"/>
    <lineage>
        <taxon>Bacteria</taxon>
        <taxon>Pseudomonadati</taxon>
        <taxon>Bacteroidota</taxon>
        <taxon>Chitinophagia</taxon>
        <taxon>Chitinophagales</taxon>
        <taxon>Chitinophagaceae</taxon>
        <taxon>Limnovirga</taxon>
    </lineage>
</organism>
<dbReference type="NCBIfam" id="NF033710">
    <property type="entry name" value="T9SS_OM_PorV"/>
    <property type="match status" value="1"/>
</dbReference>
<dbReference type="EMBL" id="WHPF01000007">
    <property type="protein sequence ID" value="NNV56071.1"/>
    <property type="molecule type" value="Genomic_DNA"/>
</dbReference>
<sequence length="381" mass="41075">MMRQTLSAVAVLFITTMVSNEKAIAQTTDPVNIVTTAVPFLRISPDARAGGMGDVGIATAPDANAGFWNLAKTPFAKGRSGLGVTYTPWLKDIAQDVYMATVSGYHQLDDEQAISGGIRYFNLGQIQFVDFAGNPLNTSRPREFALDFGYSRKLADNLSIGVALRYINSNLANGSFNGVTYKAGNSIAADLSLYHNGLDDNGQGLTYGINISNLGTKIGYTNDAKSKDFIPANFGAGIAYTWAVDETSKFSLALDVNKLLVPATPVATGDYSTDSANIADYRTASIFNSWFKSFSNKAITFSGGAEYTYNDQFSLRAGYFYEGKNQGGRRYFTAGVGLKYNVFGFNFSYLAPSGNGVTRNPLSNTLRFGILFDLDADASAY</sequence>
<proteinExistence type="predicted"/>
<comment type="caution">
    <text evidence="2">The sequence shown here is derived from an EMBL/GenBank/DDBJ whole genome shotgun (WGS) entry which is preliminary data.</text>
</comment>
<dbReference type="Proteomes" id="UP000598971">
    <property type="component" value="Unassembled WGS sequence"/>
</dbReference>
<gene>
    <name evidence="2" type="primary">porV</name>
    <name evidence="2" type="ORF">GD597_11425</name>
</gene>
<dbReference type="RefSeq" id="WP_171608010.1">
    <property type="nucleotide sequence ID" value="NZ_WHPF01000007.1"/>
</dbReference>
<dbReference type="Pfam" id="PF19572">
    <property type="entry name" value="PorV"/>
    <property type="match status" value="1"/>
</dbReference>
<keyword evidence="3" id="KW-1185">Reference proteome</keyword>
<feature type="domain" description="Type IX secretion system protein PorV" evidence="1">
    <location>
        <begin position="31"/>
        <end position="264"/>
    </location>
</feature>
<name>A0A8J8FHP2_9BACT</name>
<dbReference type="InterPro" id="IPR045741">
    <property type="entry name" value="PorV"/>
</dbReference>
<dbReference type="InterPro" id="IPR047799">
    <property type="entry name" value="T9SS_OM_PorV"/>
</dbReference>
<reference evidence="2" key="1">
    <citation type="submission" date="2019-10" db="EMBL/GenBank/DDBJ databases">
        <title>Draft genome sequence of Panacibacter sp. KCS-6.</title>
        <authorList>
            <person name="Yim K.J."/>
        </authorList>
    </citation>
    <scope>NUCLEOTIDE SEQUENCE</scope>
    <source>
        <strain evidence="2">KCS-6</strain>
    </source>
</reference>
<evidence type="ECO:0000259" key="1">
    <source>
        <dbReference type="Pfam" id="PF19572"/>
    </source>
</evidence>
<evidence type="ECO:0000313" key="3">
    <source>
        <dbReference type="Proteomes" id="UP000598971"/>
    </source>
</evidence>
<dbReference type="AlphaFoldDB" id="A0A8J8FHP2"/>
<accession>A0A8J8FHP2</accession>